<accession>A0A6S6SY44</accession>
<reference evidence="1" key="1">
    <citation type="submission" date="2020-01" db="EMBL/GenBank/DDBJ databases">
        <authorList>
            <person name="Meier V. D."/>
            <person name="Meier V D."/>
        </authorList>
    </citation>
    <scope>NUCLEOTIDE SEQUENCE</scope>
    <source>
        <strain evidence="1">HLG_WM_MAG_01</strain>
    </source>
</reference>
<sequence length="51" mass="6038">MEIDLIVGVVYSLFTPISPYMPHIQFFNKLHHVNTYNGLKLILSHWFKTFS</sequence>
<evidence type="ECO:0000313" key="1">
    <source>
        <dbReference type="EMBL" id="CAA6807941.1"/>
    </source>
</evidence>
<dbReference type="EMBL" id="CACVAS010000047">
    <property type="protein sequence ID" value="CAA6807941.1"/>
    <property type="molecule type" value="Genomic_DNA"/>
</dbReference>
<organism evidence="1">
    <name type="scientific">uncultured Sulfurovum sp</name>
    <dbReference type="NCBI Taxonomy" id="269237"/>
    <lineage>
        <taxon>Bacteria</taxon>
        <taxon>Pseudomonadati</taxon>
        <taxon>Campylobacterota</taxon>
        <taxon>Epsilonproteobacteria</taxon>
        <taxon>Campylobacterales</taxon>
        <taxon>Sulfurovaceae</taxon>
        <taxon>Sulfurovum</taxon>
        <taxon>environmental samples</taxon>
    </lineage>
</organism>
<protein>
    <submittedName>
        <fullName evidence="1">Uncharacterized protein</fullName>
    </submittedName>
</protein>
<proteinExistence type="predicted"/>
<name>A0A6S6SY44_9BACT</name>
<dbReference type="AlphaFoldDB" id="A0A6S6SY44"/>
<gene>
    <name evidence="1" type="ORF">HELGO_WM3356</name>
</gene>